<dbReference type="PaxDb" id="4113-PGSC0003DMT400091605"/>
<proteinExistence type="predicted"/>
<name>M1DN03_SOLTU</name>
<reference evidence="1" key="2">
    <citation type="submission" date="2015-06" db="UniProtKB">
        <authorList>
            <consortium name="EnsemblPlants"/>
        </authorList>
    </citation>
    <scope>IDENTIFICATION</scope>
    <source>
        <strain evidence="1">DM1-3 516 R44</strain>
    </source>
</reference>
<sequence>MLLGFLVRSSSVSSISRVFRQELDSFEVCWRAKSPVGDSLKRSSNPTWTAVGLTKFIGSTGLILASGVENWLVGSCSSNHSVVAKVHLDRL</sequence>
<organism evidence="1 2">
    <name type="scientific">Solanum tuberosum</name>
    <name type="common">Potato</name>
    <dbReference type="NCBI Taxonomy" id="4113"/>
    <lineage>
        <taxon>Eukaryota</taxon>
        <taxon>Viridiplantae</taxon>
        <taxon>Streptophyta</taxon>
        <taxon>Embryophyta</taxon>
        <taxon>Tracheophyta</taxon>
        <taxon>Spermatophyta</taxon>
        <taxon>Magnoliopsida</taxon>
        <taxon>eudicotyledons</taxon>
        <taxon>Gunneridae</taxon>
        <taxon>Pentapetalae</taxon>
        <taxon>asterids</taxon>
        <taxon>lamiids</taxon>
        <taxon>Solanales</taxon>
        <taxon>Solanaceae</taxon>
        <taxon>Solanoideae</taxon>
        <taxon>Solaneae</taxon>
        <taxon>Solanum</taxon>
    </lineage>
</organism>
<dbReference type="InParanoid" id="M1DN03"/>
<dbReference type="EnsemblPlants" id="PGSC0003DMT400091605">
    <property type="protein sequence ID" value="PGSC0003DMT400091605"/>
    <property type="gene ID" value="PGSC0003DMG400041176"/>
</dbReference>
<dbReference type="AlphaFoldDB" id="M1DN03"/>
<reference evidence="2" key="1">
    <citation type="journal article" date="2011" name="Nature">
        <title>Genome sequence and analysis of the tuber crop potato.</title>
        <authorList>
            <consortium name="The Potato Genome Sequencing Consortium"/>
        </authorList>
    </citation>
    <scope>NUCLEOTIDE SEQUENCE [LARGE SCALE GENOMIC DNA]</scope>
    <source>
        <strain evidence="2">cv. DM1-3 516 R44</strain>
    </source>
</reference>
<accession>M1DN03</accession>
<evidence type="ECO:0000313" key="2">
    <source>
        <dbReference type="Proteomes" id="UP000011115"/>
    </source>
</evidence>
<evidence type="ECO:0000313" key="1">
    <source>
        <dbReference type="EnsemblPlants" id="PGSC0003DMT400091605"/>
    </source>
</evidence>
<dbReference type="HOGENOM" id="CLU_2431254_0_0_1"/>
<dbReference type="Proteomes" id="UP000011115">
    <property type="component" value="Unassembled WGS sequence"/>
</dbReference>
<dbReference type="Gramene" id="PGSC0003DMT400091605">
    <property type="protein sequence ID" value="PGSC0003DMT400091605"/>
    <property type="gene ID" value="PGSC0003DMG400041176"/>
</dbReference>
<keyword evidence="2" id="KW-1185">Reference proteome</keyword>
<protein>
    <submittedName>
        <fullName evidence="1">Uncharacterized protein</fullName>
    </submittedName>
</protein>